<name>A0A5N7BPB8_9EURO</name>
<sequence>MGTTPTFVTVTACHGRNVTGLIAVLCNMILGSALLDHRHRTRAKQWKKGGKRHSRRARFVLTRNYDKFSGQGPVDNPSQNDRLIVHISIQDQVTLDEIASPSLQRLHSTPSAERGLGQSDALCSEDLHVVSSAVIPSNRARSYPQLRQANLSRRGSVQSRARCPTALQLTHFTSTRS</sequence>
<dbReference type="Proteomes" id="UP000326198">
    <property type="component" value="Unassembled WGS sequence"/>
</dbReference>
<reference evidence="2 3" key="1">
    <citation type="submission" date="2019-04" db="EMBL/GenBank/DDBJ databases">
        <title>Friends and foes A comparative genomics studyof 23 Aspergillus species from section Flavi.</title>
        <authorList>
            <consortium name="DOE Joint Genome Institute"/>
            <person name="Kjaerbolling I."/>
            <person name="Vesth T."/>
            <person name="Frisvad J.C."/>
            <person name="Nybo J.L."/>
            <person name="Theobald S."/>
            <person name="Kildgaard S."/>
            <person name="Isbrandt T."/>
            <person name="Kuo A."/>
            <person name="Sato A."/>
            <person name="Lyhne E.K."/>
            <person name="Kogle M.E."/>
            <person name="Wiebenga A."/>
            <person name="Kun R.S."/>
            <person name="Lubbers R.J."/>
            <person name="Makela M.R."/>
            <person name="Barry K."/>
            <person name="Chovatia M."/>
            <person name="Clum A."/>
            <person name="Daum C."/>
            <person name="Haridas S."/>
            <person name="He G."/>
            <person name="LaButti K."/>
            <person name="Lipzen A."/>
            <person name="Mondo S."/>
            <person name="Riley R."/>
            <person name="Salamov A."/>
            <person name="Simmons B.A."/>
            <person name="Magnuson J.K."/>
            <person name="Henrissat B."/>
            <person name="Mortensen U.H."/>
            <person name="Larsen T.O."/>
            <person name="Devries R.P."/>
            <person name="Grigoriev I.V."/>
            <person name="Machida M."/>
            <person name="Baker S.E."/>
            <person name="Andersen M.R."/>
        </authorList>
    </citation>
    <scope>NUCLEOTIDE SEQUENCE [LARGE SCALE GENOMIC DNA]</scope>
    <source>
        <strain evidence="2 3">IBT 29228</strain>
    </source>
</reference>
<protein>
    <submittedName>
        <fullName evidence="2">Uncharacterized protein</fullName>
    </submittedName>
</protein>
<dbReference type="EMBL" id="ML736154">
    <property type="protein sequence ID" value="KAE8383513.1"/>
    <property type="molecule type" value="Genomic_DNA"/>
</dbReference>
<evidence type="ECO:0000313" key="3">
    <source>
        <dbReference type="Proteomes" id="UP000326198"/>
    </source>
</evidence>
<evidence type="ECO:0000256" key="1">
    <source>
        <dbReference type="SAM" id="Phobius"/>
    </source>
</evidence>
<accession>A0A5N7BPB8</accession>
<dbReference type="AlphaFoldDB" id="A0A5N7BPB8"/>
<keyword evidence="1" id="KW-0812">Transmembrane</keyword>
<gene>
    <name evidence="2" type="ORF">BDV26DRAFT_91870</name>
</gene>
<keyword evidence="1" id="KW-0472">Membrane</keyword>
<keyword evidence="3" id="KW-1185">Reference proteome</keyword>
<feature type="transmembrane region" description="Helical" evidence="1">
    <location>
        <begin position="18"/>
        <end position="35"/>
    </location>
</feature>
<keyword evidence="1" id="KW-1133">Transmembrane helix</keyword>
<evidence type="ECO:0000313" key="2">
    <source>
        <dbReference type="EMBL" id="KAE8383513.1"/>
    </source>
</evidence>
<organism evidence="2 3">
    <name type="scientific">Aspergillus bertholletiae</name>
    <dbReference type="NCBI Taxonomy" id="1226010"/>
    <lineage>
        <taxon>Eukaryota</taxon>
        <taxon>Fungi</taxon>
        <taxon>Dikarya</taxon>
        <taxon>Ascomycota</taxon>
        <taxon>Pezizomycotina</taxon>
        <taxon>Eurotiomycetes</taxon>
        <taxon>Eurotiomycetidae</taxon>
        <taxon>Eurotiales</taxon>
        <taxon>Aspergillaceae</taxon>
        <taxon>Aspergillus</taxon>
        <taxon>Aspergillus subgen. Circumdati</taxon>
    </lineage>
</organism>
<proteinExistence type="predicted"/>